<organism evidence="1 2">
    <name type="scientific">Lasius niger</name>
    <name type="common">Black garden ant</name>
    <dbReference type="NCBI Taxonomy" id="67767"/>
    <lineage>
        <taxon>Eukaryota</taxon>
        <taxon>Metazoa</taxon>
        <taxon>Ecdysozoa</taxon>
        <taxon>Arthropoda</taxon>
        <taxon>Hexapoda</taxon>
        <taxon>Insecta</taxon>
        <taxon>Pterygota</taxon>
        <taxon>Neoptera</taxon>
        <taxon>Endopterygota</taxon>
        <taxon>Hymenoptera</taxon>
        <taxon>Apocrita</taxon>
        <taxon>Aculeata</taxon>
        <taxon>Formicoidea</taxon>
        <taxon>Formicidae</taxon>
        <taxon>Formicinae</taxon>
        <taxon>Lasius</taxon>
        <taxon>Lasius</taxon>
    </lineage>
</organism>
<protein>
    <submittedName>
        <fullName evidence="1">Copia protein</fullName>
    </submittedName>
</protein>
<proteinExistence type="predicted"/>
<dbReference type="EMBL" id="LBMM01017497">
    <property type="protein sequence ID" value="KMQ84064.1"/>
    <property type="molecule type" value="Genomic_DNA"/>
</dbReference>
<dbReference type="Proteomes" id="UP000036403">
    <property type="component" value="Unassembled WGS sequence"/>
</dbReference>
<keyword evidence="2" id="KW-1185">Reference proteome</keyword>
<dbReference type="PaxDb" id="67767-A0A0J7K1B6"/>
<comment type="caution">
    <text evidence="1">The sequence shown here is derived from an EMBL/GenBank/DDBJ whole genome shotgun (WGS) entry which is preliminary data.</text>
</comment>
<evidence type="ECO:0000313" key="2">
    <source>
        <dbReference type="Proteomes" id="UP000036403"/>
    </source>
</evidence>
<evidence type="ECO:0000313" key="1">
    <source>
        <dbReference type="EMBL" id="KMQ84064.1"/>
    </source>
</evidence>
<gene>
    <name evidence="1" type="ORF">RF55_18485</name>
</gene>
<dbReference type="STRING" id="67767.A0A0J7K1B6"/>
<dbReference type="Pfam" id="PF14223">
    <property type="entry name" value="Retrotran_gag_2"/>
    <property type="match status" value="1"/>
</dbReference>
<accession>A0A0J7K1B6</accession>
<name>A0A0J7K1B6_LASNI</name>
<reference evidence="1 2" key="1">
    <citation type="submission" date="2015-04" db="EMBL/GenBank/DDBJ databases">
        <title>Lasius niger genome sequencing.</title>
        <authorList>
            <person name="Konorov E.A."/>
            <person name="Nikitin M.A."/>
            <person name="Kirill M.V."/>
            <person name="Chang P."/>
        </authorList>
    </citation>
    <scope>NUCLEOTIDE SEQUENCE [LARGE SCALE GENOMIC DNA]</scope>
    <source>
        <tissue evidence="1">Whole</tissue>
    </source>
</reference>
<dbReference type="AlphaFoldDB" id="A0A0J7K1B6"/>
<sequence length="157" mass="17988">MSEDITARNIKKFDGTNFQGWKFQMNMLFVASGIKDVIDGTRVMPADRESAAGKMWVRDNAKAMFLISSTMEYDRLEPLLVCVTAKDMWDKLCRIHEQRSNKLMLMQKFHEYKMASEDSVVQHMAKIQNMAAQLLDLGSSIQCNRDGKNIGQFIAKI</sequence>
<dbReference type="OrthoDB" id="8063677at2759"/>